<evidence type="ECO:0000256" key="5">
    <source>
        <dbReference type="ARBA" id="ARBA00022989"/>
    </source>
</evidence>
<feature type="transmembrane region" description="Helical" evidence="7">
    <location>
        <begin position="437"/>
        <end position="455"/>
    </location>
</feature>
<evidence type="ECO:0000256" key="4">
    <source>
        <dbReference type="ARBA" id="ARBA00022692"/>
    </source>
</evidence>
<dbReference type="InterPro" id="IPR006726">
    <property type="entry name" value="PHBA_efflux_AaeB/fusaric-R"/>
</dbReference>
<gene>
    <name evidence="8" type="ORF">K1X11_017555</name>
</gene>
<proteinExistence type="predicted"/>
<evidence type="ECO:0000256" key="2">
    <source>
        <dbReference type="ARBA" id="ARBA00022448"/>
    </source>
</evidence>
<dbReference type="RefSeq" id="WP_221033080.1">
    <property type="nucleotide sequence ID" value="NZ_CP139781.1"/>
</dbReference>
<feature type="transmembrane region" description="Helical" evidence="7">
    <location>
        <begin position="37"/>
        <end position="53"/>
    </location>
</feature>
<keyword evidence="5 7" id="KW-1133">Transmembrane helix</keyword>
<feature type="transmembrane region" description="Helical" evidence="7">
    <location>
        <begin position="462"/>
        <end position="480"/>
    </location>
</feature>
<keyword evidence="9" id="KW-1185">Reference proteome</keyword>
<dbReference type="PANTHER" id="PTHR30509">
    <property type="entry name" value="P-HYDROXYBENZOIC ACID EFFLUX PUMP SUBUNIT-RELATED"/>
    <property type="match status" value="1"/>
</dbReference>
<name>A0ABZ1C4H5_9BACT</name>
<feature type="transmembrane region" description="Helical" evidence="7">
    <location>
        <begin position="388"/>
        <end position="404"/>
    </location>
</feature>
<dbReference type="Pfam" id="PF04632">
    <property type="entry name" value="FUSC"/>
    <property type="match status" value="1"/>
</dbReference>
<dbReference type="PANTHER" id="PTHR30509:SF9">
    <property type="entry name" value="MULTIDRUG RESISTANCE PROTEIN MDTO"/>
    <property type="match status" value="1"/>
</dbReference>
<reference evidence="8 9" key="1">
    <citation type="submission" date="2023-12" db="EMBL/GenBank/DDBJ databases">
        <title>Description of an unclassified Opitutus bacterium of Verrucomicrobiota.</title>
        <authorList>
            <person name="Zhang D.-F."/>
        </authorList>
    </citation>
    <scope>NUCLEOTIDE SEQUENCE [LARGE SCALE GENOMIC DNA]</scope>
    <source>
        <strain evidence="8 9">WL0086</strain>
    </source>
</reference>
<evidence type="ECO:0000256" key="1">
    <source>
        <dbReference type="ARBA" id="ARBA00004651"/>
    </source>
</evidence>
<keyword evidence="6 7" id="KW-0472">Membrane</keyword>
<dbReference type="EMBL" id="CP139781">
    <property type="protein sequence ID" value="WRQ86621.1"/>
    <property type="molecule type" value="Genomic_DNA"/>
</dbReference>
<evidence type="ECO:0000313" key="9">
    <source>
        <dbReference type="Proteomes" id="UP000738431"/>
    </source>
</evidence>
<evidence type="ECO:0000313" key="8">
    <source>
        <dbReference type="EMBL" id="WRQ86621.1"/>
    </source>
</evidence>
<keyword evidence="4 7" id="KW-0812">Transmembrane</keyword>
<feature type="transmembrane region" description="Helical" evidence="7">
    <location>
        <begin position="12"/>
        <end position="31"/>
    </location>
</feature>
<comment type="subcellular location">
    <subcellularLocation>
        <location evidence="1">Cell membrane</location>
        <topology evidence="1">Multi-pass membrane protein</topology>
    </subcellularLocation>
</comment>
<feature type="transmembrane region" description="Helical" evidence="7">
    <location>
        <begin position="84"/>
        <end position="103"/>
    </location>
</feature>
<protein>
    <submittedName>
        <fullName evidence="8">FUSC family protein</fullName>
    </submittedName>
</protein>
<feature type="transmembrane region" description="Helical" evidence="7">
    <location>
        <begin position="146"/>
        <end position="167"/>
    </location>
</feature>
<keyword evidence="3" id="KW-1003">Cell membrane</keyword>
<evidence type="ECO:0000256" key="6">
    <source>
        <dbReference type="ARBA" id="ARBA00023136"/>
    </source>
</evidence>
<feature type="transmembrane region" description="Helical" evidence="7">
    <location>
        <begin position="495"/>
        <end position="516"/>
    </location>
</feature>
<evidence type="ECO:0000256" key="3">
    <source>
        <dbReference type="ARBA" id="ARBA00022475"/>
    </source>
</evidence>
<feature type="transmembrane region" description="Helical" evidence="7">
    <location>
        <begin position="361"/>
        <end position="382"/>
    </location>
</feature>
<dbReference type="Proteomes" id="UP000738431">
    <property type="component" value="Chromosome"/>
</dbReference>
<organism evidence="8 9">
    <name type="scientific">Actomonas aquatica</name>
    <dbReference type="NCBI Taxonomy" id="2866162"/>
    <lineage>
        <taxon>Bacteria</taxon>
        <taxon>Pseudomonadati</taxon>
        <taxon>Verrucomicrobiota</taxon>
        <taxon>Opitutia</taxon>
        <taxon>Opitutales</taxon>
        <taxon>Opitutaceae</taxon>
        <taxon>Actomonas</taxon>
    </lineage>
</organism>
<feature type="transmembrane region" description="Helical" evidence="7">
    <location>
        <begin position="60"/>
        <end position="78"/>
    </location>
</feature>
<accession>A0ABZ1C4H5</accession>
<feature type="transmembrane region" description="Helical" evidence="7">
    <location>
        <begin position="411"/>
        <end position="431"/>
    </location>
</feature>
<evidence type="ECO:0000256" key="7">
    <source>
        <dbReference type="SAM" id="Phobius"/>
    </source>
</evidence>
<sequence>MSAYWPHWRDWLFGAKTFFSAMLALFIALSFDLPSPYWAVAAVYIVANPLAGATSSKGLFRVMGTLIGASAAVLFMPLFVDTPILFSLVVAVWTGCLLFISMLDRTSRSYVFMLAGYTLALVALPTVGNPESIFDVALARFEEIEIGITCASVIGAIVFPTSVGSVLSARIQTWLGDAADWAESILRGDGASLTTPLSRQRLAADVANLDLIISQLGYDAATRDLAGAARELRGRLLMLLPTLSSVANRLHALARRPQGIPADIRSLLDNVAAWMRRDAEPEEAELFRARLEELEPTAARQGWDDLIVTGTLERLRELIDLWEDCLSLQRRIAAREPAAVADHPLRYRRAANGARHHDHGLMAFNAVMVVLTVFAACLIWIYSGWDNGGVFAMMAAVAASLFAQSDTPAKLIVGMWVWTVASLPIAAGYVFGLMPLVHSFEMLVLIFAPLFLIFGALTNRRAIGTASNLIMLHVALFVPLQNRYSGDFATFTNSALANLAGITFALACSMITRPFGAELAAHRLVHAGWRDLAKLAEGRHRQDHATLSARMLDRLGRLVPRLAGLDNARLSQVDGLAELRIGFNILALQEQRAQLPTAAATTVDVTLHDVARHYRAHRPHHAPPPPSPDLLTHIDHALQANLGDHPAGRIAINALVGLRRAFFPDAAPPDLHTADSHSPTLRHAC</sequence>
<keyword evidence="2" id="KW-0813">Transport</keyword>
<feature type="transmembrane region" description="Helical" evidence="7">
    <location>
        <begin position="110"/>
        <end position="126"/>
    </location>
</feature>